<accession>A0A6G0Y1W1</accession>
<name>A0A6G0Y1W1_APHCR</name>
<evidence type="ECO:0000313" key="2">
    <source>
        <dbReference type="Proteomes" id="UP000478052"/>
    </source>
</evidence>
<proteinExistence type="predicted"/>
<dbReference type="AlphaFoldDB" id="A0A6G0Y1W1"/>
<comment type="caution">
    <text evidence="1">The sequence shown here is derived from an EMBL/GenBank/DDBJ whole genome shotgun (WGS) entry which is preliminary data.</text>
</comment>
<evidence type="ECO:0000313" key="1">
    <source>
        <dbReference type="EMBL" id="KAF0747503.1"/>
    </source>
</evidence>
<gene>
    <name evidence="1" type="ORF">FWK35_00027431</name>
</gene>
<organism evidence="1 2">
    <name type="scientific">Aphis craccivora</name>
    <name type="common">Cowpea aphid</name>
    <dbReference type="NCBI Taxonomy" id="307492"/>
    <lineage>
        <taxon>Eukaryota</taxon>
        <taxon>Metazoa</taxon>
        <taxon>Ecdysozoa</taxon>
        <taxon>Arthropoda</taxon>
        <taxon>Hexapoda</taxon>
        <taxon>Insecta</taxon>
        <taxon>Pterygota</taxon>
        <taxon>Neoptera</taxon>
        <taxon>Paraneoptera</taxon>
        <taxon>Hemiptera</taxon>
        <taxon>Sternorrhyncha</taxon>
        <taxon>Aphidomorpha</taxon>
        <taxon>Aphidoidea</taxon>
        <taxon>Aphididae</taxon>
        <taxon>Aphidini</taxon>
        <taxon>Aphis</taxon>
        <taxon>Aphis</taxon>
    </lineage>
</organism>
<sequence length="107" mass="12108">MGRAAYKCCVIGCTSKGVSSHRFPNPRTFFEMFQKWLTTLGSERFENIQHLLMTSPGTKKLKHNVLPHLMMFKLVSTDVNNVISPIVNVEQSVLTQDLNQLESALKV</sequence>
<dbReference type="OrthoDB" id="6627436at2759"/>
<keyword evidence="2" id="KW-1185">Reference proteome</keyword>
<reference evidence="1 2" key="1">
    <citation type="submission" date="2019-08" db="EMBL/GenBank/DDBJ databases">
        <title>Whole genome of Aphis craccivora.</title>
        <authorList>
            <person name="Voronova N.V."/>
            <person name="Shulinski R.S."/>
            <person name="Bandarenka Y.V."/>
            <person name="Zhorov D.G."/>
            <person name="Warner D."/>
        </authorList>
    </citation>
    <scope>NUCLEOTIDE SEQUENCE [LARGE SCALE GENOMIC DNA]</scope>
    <source>
        <strain evidence="1">180601</strain>
        <tissue evidence="1">Whole Body</tissue>
    </source>
</reference>
<dbReference type="EMBL" id="VUJU01006822">
    <property type="protein sequence ID" value="KAF0747503.1"/>
    <property type="molecule type" value="Genomic_DNA"/>
</dbReference>
<protein>
    <submittedName>
        <fullName evidence="1">THAP-type domain-containing protein</fullName>
    </submittedName>
</protein>
<dbReference type="Proteomes" id="UP000478052">
    <property type="component" value="Unassembled WGS sequence"/>
</dbReference>